<gene>
    <name evidence="4" type="ORF">CRM82_03135</name>
</gene>
<feature type="domain" description="NADPH-dependent FMN reductase-like" evidence="3">
    <location>
        <begin position="9"/>
        <end position="155"/>
    </location>
</feature>
<sequence>MRNDHYLFLTASAREPHVIGNTEWLAREAARHLPDDVQQTWVHLAHEPIPAFIDVRHSAGSYPAPEGRMADLLQATLDASHLVLVCPVYWFSLPTAVKAYLDHWSGWLRVPGLDFKARMAGKPLYLVSTGGERRKAQPSIDAAQLCAEFMAMPWGGALWGKGGAPDAVQADTEAVQAAAGFLQRA</sequence>
<evidence type="ECO:0000256" key="1">
    <source>
        <dbReference type="ARBA" id="ARBA00022630"/>
    </source>
</evidence>
<dbReference type="PANTHER" id="PTHR43278:SF4">
    <property type="entry name" value="NAD(P)H-DEPENDENT FMN-CONTAINING OXIDOREDUCTASE YWQN-RELATED"/>
    <property type="match status" value="1"/>
</dbReference>
<dbReference type="SUPFAM" id="SSF52218">
    <property type="entry name" value="Flavoproteins"/>
    <property type="match status" value="1"/>
</dbReference>
<evidence type="ECO:0000256" key="2">
    <source>
        <dbReference type="ARBA" id="ARBA00022643"/>
    </source>
</evidence>
<dbReference type="Proteomes" id="UP000220246">
    <property type="component" value="Unassembled WGS sequence"/>
</dbReference>
<dbReference type="GeneID" id="80799577"/>
<protein>
    <submittedName>
        <fullName evidence="4">Flavodoxin family protein</fullName>
    </submittedName>
</protein>
<proteinExistence type="predicted"/>
<dbReference type="Gene3D" id="3.40.50.360">
    <property type="match status" value="1"/>
</dbReference>
<dbReference type="EMBL" id="PDEA01000001">
    <property type="protein sequence ID" value="PEH87732.1"/>
    <property type="molecule type" value="Genomic_DNA"/>
</dbReference>
<dbReference type="Pfam" id="PF03358">
    <property type="entry name" value="FMN_red"/>
    <property type="match status" value="1"/>
</dbReference>
<dbReference type="InterPro" id="IPR051796">
    <property type="entry name" value="ISF_SsuE-like"/>
</dbReference>
<dbReference type="GO" id="GO:0016491">
    <property type="term" value="F:oxidoreductase activity"/>
    <property type="evidence" value="ECO:0007669"/>
    <property type="project" value="InterPro"/>
</dbReference>
<dbReference type="RefSeq" id="WP_066538589.1">
    <property type="nucleotide sequence ID" value="NZ_DALZQJ010000004.1"/>
</dbReference>
<dbReference type="InterPro" id="IPR029039">
    <property type="entry name" value="Flavoprotein-like_sf"/>
</dbReference>
<keyword evidence="2" id="KW-0288">FMN</keyword>
<comment type="caution">
    <text evidence="4">The sequence shown here is derived from an EMBL/GenBank/DDBJ whole genome shotgun (WGS) entry which is preliminary data.</text>
</comment>
<accession>A0A2A7UR37</accession>
<dbReference type="AlphaFoldDB" id="A0A2A7UR37"/>
<dbReference type="InterPro" id="IPR005025">
    <property type="entry name" value="FMN_Rdtase-like_dom"/>
</dbReference>
<evidence type="ECO:0000313" key="4">
    <source>
        <dbReference type="EMBL" id="PEH87732.1"/>
    </source>
</evidence>
<dbReference type="PANTHER" id="PTHR43278">
    <property type="entry name" value="NAD(P)H-DEPENDENT FMN-CONTAINING OXIDOREDUCTASE YWQN-RELATED"/>
    <property type="match status" value="1"/>
</dbReference>
<keyword evidence="1" id="KW-0285">Flavoprotein</keyword>
<evidence type="ECO:0000313" key="5">
    <source>
        <dbReference type="Proteomes" id="UP000220246"/>
    </source>
</evidence>
<keyword evidence="5" id="KW-1185">Reference proteome</keyword>
<name>A0A2A7UR37_COMTR</name>
<reference evidence="5" key="1">
    <citation type="submission" date="2017-09" db="EMBL/GenBank/DDBJ databases">
        <title>FDA dAtabase for Regulatory Grade micrObial Sequences (FDA-ARGOS): Supporting development and validation of Infectious Disease Dx tests.</title>
        <authorList>
            <person name="Minogue T."/>
            <person name="Wolcott M."/>
            <person name="Wasieloski L."/>
            <person name="Aguilar W."/>
            <person name="Moore D."/>
            <person name="Tallon L."/>
            <person name="Sadzewicz L."/>
            <person name="Ott S."/>
            <person name="Zhao X."/>
            <person name="Nagaraj S."/>
            <person name="Vavikolanu K."/>
            <person name="Aluvathingal J."/>
            <person name="Nadendla S."/>
            <person name="Sichtig H."/>
        </authorList>
    </citation>
    <scope>NUCLEOTIDE SEQUENCE [LARGE SCALE GENOMIC DNA]</scope>
    <source>
        <strain evidence="5">FDAARGOS_394</strain>
    </source>
</reference>
<dbReference type="STRING" id="1219032.GCA_001515545_02521"/>
<organism evidence="4 5">
    <name type="scientific">Comamonas terrigena</name>
    <dbReference type="NCBI Taxonomy" id="32013"/>
    <lineage>
        <taxon>Bacteria</taxon>
        <taxon>Pseudomonadati</taxon>
        <taxon>Pseudomonadota</taxon>
        <taxon>Betaproteobacteria</taxon>
        <taxon>Burkholderiales</taxon>
        <taxon>Comamonadaceae</taxon>
        <taxon>Comamonas</taxon>
    </lineage>
</organism>
<dbReference type="OrthoDB" id="8445767at2"/>
<evidence type="ECO:0000259" key="3">
    <source>
        <dbReference type="Pfam" id="PF03358"/>
    </source>
</evidence>